<protein>
    <submittedName>
        <fullName evidence="2">NADH dehydrogenase subunit 6</fullName>
    </submittedName>
</protein>
<feature type="transmembrane region" description="Helical" evidence="1">
    <location>
        <begin position="49"/>
        <end position="71"/>
    </location>
</feature>
<proteinExistence type="predicted"/>
<organism evidence="2">
    <name type="scientific">Hydatina physis</name>
    <dbReference type="NCBI Taxonomy" id="259632"/>
    <lineage>
        <taxon>Eukaryota</taxon>
        <taxon>Metazoa</taxon>
        <taxon>Spiralia</taxon>
        <taxon>Lophotrochozoa</taxon>
        <taxon>Mollusca</taxon>
        <taxon>Gastropoda</taxon>
        <taxon>Heterobranchia</taxon>
        <taxon>lower Heterobranchia</taxon>
        <taxon>Acteonoidea</taxon>
        <taxon>Aplustridae</taxon>
        <taxon>Hydatina</taxon>
    </lineage>
</organism>
<evidence type="ECO:0000256" key="1">
    <source>
        <dbReference type="SAM" id="Phobius"/>
    </source>
</evidence>
<name>E6Y170_9GAST</name>
<keyword evidence="1" id="KW-0472">Membrane</keyword>
<gene>
    <name evidence="2" type="primary">ND6</name>
</gene>
<keyword evidence="2" id="KW-0496">Mitochondrion</keyword>
<geneLocation type="mitochondrion" evidence="2"/>
<dbReference type="EMBL" id="DQ991932">
    <property type="protein sequence ID" value="ABK92243.1"/>
    <property type="molecule type" value="Genomic_DNA"/>
</dbReference>
<keyword evidence="1" id="KW-0812">Transmembrane</keyword>
<feature type="transmembrane region" description="Helical" evidence="1">
    <location>
        <begin position="118"/>
        <end position="142"/>
    </location>
</feature>
<feature type="transmembrane region" description="Helical" evidence="1">
    <location>
        <begin position="83"/>
        <end position="106"/>
    </location>
</feature>
<evidence type="ECO:0000313" key="2">
    <source>
        <dbReference type="EMBL" id="ABK92243.1"/>
    </source>
</evidence>
<dbReference type="AlphaFoldDB" id="E6Y170"/>
<keyword evidence="1" id="KW-1133">Transmembrane helix</keyword>
<feature type="transmembrane region" description="Helical" evidence="1">
    <location>
        <begin position="24"/>
        <end position="42"/>
    </location>
</feature>
<sequence length="157" mass="17076">MKFLVLGCLLLSLFLPLYKNPISMAGLVVMLSFFLISIMACLSSQWYSYVLFLVYVGGLLVMFIYVCLVSSNYPFQVKVEGLLSSVFLTMILMSSIFSNVSLSSYFSGKMSNGAGVTLVLDSSLSLFIGLVILLLAMLLVVVRTTGAGSIFIGNEKT</sequence>
<accession>E6Y170</accession>
<reference evidence="2" key="1">
    <citation type="journal article" date="2011" name="Mar. Genomics">
        <title>Crawling through time: Transition of snails to slugs dating back to the Paleozoic, based on mitochondrial phylogenomics.</title>
        <authorList>
            <person name="Medina M."/>
            <person name="Lal S."/>
            <person name="Valles Y."/>
            <person name="Takaoka T.L."/>
            <person name="Dayrat B.A."/>
            <person name="Boore J.L."/>
            <person name="Gosliner T."/>
        </authorList>
    </citation>
    <scope>NUCLEOTIDE SEQUENCE</scope>
</reference>